<organism evidence="2 3">
    <name type="scientific">Burkholderia vietnamiensis (strain G4 / LMG 22486)</name>
    <name type="common">Burkholderia cepacia (strain R1808)</name>
    <dbReference type="NCBI Taxonomy" id="269482"/>
    <lineage>
        <taxon>Bacteria</taxon>
        <taxon>Pseudomonadati</taxon>
        <taxon>Pseudomonadota</taxon>
        <taxon>Betaproteobacteria</taxon>
        <taxon>Burkholderiales</taxon>
        <taxon>Burkholderiaceae</taxon>
        <taxon>Burkholderia</taxon>
        <taxon>Burkholderia cepacia complex</taxon>
    </lineage>
</organism>
<name>A4JU35_BURVG</name>
<keyword evidence="1" id="KW-0472">Membrane</keyword>
<evidence type="ECO:0000313" key="3">
    <source>
        <dbReference type="Proteomes" id="UP000002287"/>
    </source>
</evidence>
<dbReference type="Proteomes" id="UP000002287">
    <property type="component" value="Plasmid pBVIE01"/>
</dbReference>
<keyword evidence="2" id="KW-0614">Plasmid</keyword>
<keyword evidence="1" id="KW-1133">Transmembrane helix</keyword>
<dbReference type="HOGENOM" id="CLU_1783271_0_0_4"/>
<geneLocation type="plasmid" evidence="2 3">
    <name>pBVIE01</name>
</geneLocation>
<dbReference type="KEGG" id="bvi:Bcep1808_6901"/>
<feature type="transmembrane region" description="Helical" evidence="1">
    <location>
        <begin position="12"/>
        <end position="33"/>
    </location>
</feature>
<accession>A4JU35</accession>
<evidence type="ECO:0000256" key="1">
    <source>
        <dbReference type="SAM" id="Phobius"/>
    </source>
</evidence>
<sequence length="145" mass="16036">MQNKSFFSSWTYIALAFVVYYGVFRVVFSFQSIDPVTVVLQGERCAVVQQKADAQGYCTATGRLKSSLTGDRFFSPKDQQGVQIPLGKELGFSYQRGAEHFPGGSLGMLIALVLPWVLLFAPTGVALVRQASSLIDRYHRLFGKS</sequence>
<feature type="transmembrane region" description="Helical" evidence="1">
    <location>
        <begin position="106"/>
        <end position="128"/>
    </location>
</feature>
<reference evidence="2 3" key="1">
    <citation type="submission" date="2007-03" db="EMBL/GenBank/DDBJ databases">
        <title>Complete sequence of plasmid pBVIE01 of Burkholderia vietnamiensis G4.</title>
        <authorList>
            <consortium name="US DOE Joint Genome Institute"/>
            <person name="Copeland A."/>
            <person name="Lucas S."/>
            <person name="Lapidus A."/>
            <person name="Barry K."/>
            <person name="Detter J.C."/>
            <person name="Glavina del Rio T."/>
            <person name="Hammon N."/>
            <person name="Israni S."/>
            <person name="Dalin E."/>
            <person name="Tice H."/>
            <person name="Pitluck S."/>
            <person name="Chain P."/>
            <person name="Malfatti S."/>
            <person name="Shin M."/>
            <person name="Vergez L."/>
            <person name="Schmutz J."/>
            <person name="Larimer F."/>
            <person name="Land M."/>
            <person name="Hauser L."/>
            <person name="Kyrpides N."/>
            <person name="Tiedje J."/>
            <person name="Richardson P."/>
        </authorList>
    </citation>
    <scope>NUCLEOTIDE SEQUENCE [LARGE SCALE GENOMIC DNA]</scope>
    <source>
        <strain evidence="3">G4 / LMG 22486</strain>
        <plasmid evidence="2 3">pBVIE01</plasmid>
    </source>
</reference>
<protein>
    <submittedName>
        <fullName evidence="2">Uncharacterized protein</fullName>
    </submittedName>
</protein>
<proteinExistence type="predicted"/>
<dbReference type="EMBL" id="CP000617">
    <property type="protein sequence ID" value="ABO59788.1"/>
    <property type="molecule type" value="Genomic_DNA"/>
</dbReference>
<dbReference type="AlphaFoldDB" id="A4JU35"/>
<evidence type="ECO:0000313" key="2">
    <source>
        <dbReference type="EMBL" id="ABO59788.1"/>
    </source>
</evidence>
<gene>
    <name evidence="2" type="ordered locus">Bcep1808_6901</name>
</gene>
<keyword evidence="1" id="KW-0812">Transmembrane</keyword>